<dbReference type="Gene3D" id="2.40.50.1020">
    <property type="entry name" value="LytTr DNA-binding domain"/>
    <property type="match status" value="1"/>
</dbReference>
<accession>A0A5D0QZB6</accession>
<dbReference type="Proteomes" id="UP000323720">
    <property type="component" value="Unassembled WGS sequence"/>
</dbReference>
<dbReference type="EMBL" id="VSKK01000006">
    <property type="protein sequence ID" value="TYB74065.1"/>
    <property type="molecule type" value="Genomic_DNA"/>
</dbReference>
<dbReference type="InterPro" id="IPR007492">
    <property type="entry name" value="LytTR_DNA-bd_dom"/>
</dbReference>
<dbReference type="PROSITE" id="PS50930">
    <property type="entry name" value="HTH_LYTTR"/>
    <property type="match status" value="1"/>
</dbReference>
<evidence type="ECO:0000313" key="3">
    <source>
        <dbReference type="Proteomes" id="UP000323720"/>
    </source>
</evidence>
<dbReference type="GO" id="GO:0003677">
    <property type="term" value="F:DNA binding"/>
    <property type="evidence" value="ECO:0007669"/>
    <property type="project" value="InterPro"/>
</dbReference>
<proteinExistence type="predicted"/>
<evidence type="ECO:0000259" key="1">
    <source>
        <dbReference type="PROSITE" id="PS50930"/>
    </source>
</evidence>
<feature type="domain" description="HTH LytTR-type" evidence="1">
    <location>
        <begin position="1"/>
        <end position="62"/>
    </location>
</feature>
<protein>
    <submittedName>
        <fullName evidence="2">LytTR family transcriptional regulator</fullName>
    </submittedName>
</protein>
<gene>
    <name evidence="2" type="ORF">ES674_14680</name>
</gene>
<comment type="caution">
    <text evidence="2">The sequence shown here is derived from an EMBL/GenBank/DDBJ whole genome shotgun (WGS) entry which is preliminary data.</text>
</comment>
<dbReference type="OrthoDB" id="2168082at2"/>
<evidence type="ECO:0000313" key="2">
    <source>
        <dbReference type="EMBL" id="TYB74065.1"/>
    </source>
</evidence>
<dbReference type="AlphaFoldDB" id="A0A5D0QZB6"/>
<organism evidence="2 3">
    <name type="scientific">Bizionia myxarmorum</name>
    <dbReference type="NCBI Taxonomy" id="291186"/>
    <lineage>
        <taxon>Bacteria</taxon>
        <taxon>Pseudomonadati</taxon>
        <taxon>Bacteroidota</taxon>
        <taxon>Flavobacteriia</taxon>
        <taxon>Flavobacteriales</taxon>
        <taxon>Flavobacteriaceae</taxon>
        <taxon>Bizionia</taxon>
    </lineage>
</organism>
<keyword evidence="3" id="KW-1185">Reference proteome</keyword>
<reference evidence="2 3" key="1">
    <citation type="submission" date="2019-08" db="EMBL/GenBank/DDBJ databases">
        <title>Genomes of Antarctic Bizionia species.</title>
        <authorList>
            <person name="Bowman J.P."/>
        </authorList>
    </citation>
    <scope>NUCLEOTIDE SEQUENCE [LARGE SCALE GENOMIC DNA]</scope>
    <source>
        <strain evidence="2 3">ADA-4</strain>
    </source>
</reference>
<sequence length="62" mass="7459">MEQQVNPVYFFRINRSTIINKQHVEKIERYTKNSLAIKIKAGKNYLKTSQSHTSSFREWIEK</sequence>
<dbReference type="Pfam" id="PF04397">
    <property type="entry name" value="LytTR"/>
    <property type="match status" value="1"/>
</dbReference>
<dbReference type="RefSeq" id="WP_148405404.1">
    <property type="nucleotide sequence ID" value="NZ_VSKK01000006.1"/>
</dbReference>
<name>A0A5D0QZB6_9FLAO</name>